<gene>
    <name evidence="3" type="ORF">SAMN05216505_101117</name>
</gene>
<keyword evidence="2" id="KW-0812">Transmembrane</keyword>
<feature type="compositionally biased region" description="Basic and acidic residues" evidence="1">
    <location>
        <begin position="155"/>
        <end position="169"/>
    </location>
</feature>
<reference evidence="4" key="1">
    <citation type="submission" date="2016-10" db="EMBL/GenBank/DDBJ databases">
        <authorList>
            <person name="Varghese N."/>
            <person name="Submissions S."/>
        </authorList>
    </citation>
    <scope>NUCLEOTIDE SEQUENCE [LARGE SCALE GENOMIC DNA]</scope>
    <source>
        <strain evidence="4">CGMCC 4.3504</strain>
    </source>
</reference>
<dbReference type="EMBL" id="FMZK01000001">
    <property type="protein sequence ID" value="SDC02775.1"/>
    <property type="molecule type" value="Genomic_DNA"/>
</dbReference>
<dbReference type="Proteomes" id="UP000182100">
    <property type="component" value="Unassembled WGS sequence"/>
</dbReference>
<feature type="compositionally biased region" description="Basic and acidic residues" evidence="1">
    <location>
        <begin position="129"/>
        <end position="141"/>
    </location>
</feature>
<dbReference type="RefSeq" id="WP_079170631.1">
    <property type="nucleotide sequence ID" value="NZ_FMZK01000001.1"/>
</dbReference>
<feature type="region of interest" description="Disordered" evidence="1">
    <location>
        <begin position="94"/>
        <end position="169"/>
    </location>
</feature>
<feature type="transmembrane region" description="Helical" evidence="2">
    <location>
        <begin position="178"/>
        <end position="198"/>
    </location>
</feature>
<keyword evidence="2" id="KW-0472">Membrane</keyword>
<proteinExistence type="predicted"/>
<accession>A0A1G6I9U7</accession>
<keyword evidence="2" id="KW-1133">Transmembrane helix</keyword>
<dbReference type="InterPro" id="IPR001387">
    <property type="entry name" value="Cro/C1-type_HTH"/>
</dbReference>
<dbReference type="STRING" id="67344.SAMN05216505_101117"/>
<evidence type="ECO:0008006" key="5">
    <source>
        <dbReference type="Google" id="ProtNLM"/>
    </source>
</evidence>
<organism evidence="3 4">
    <name type="scientific">Streptomyces prasinopilosus</name>
    <dbReference type="NCBI Taxonomy" id="67344"/>
    <lineage>
        <taxon>Bacteria</taxon>
        <taxon>Bacillati</taxon>
        <taxon>Actinomycetota</taxon>
        <taxon>Actinomycetes</taxon>
        <taxon>Kitasatosporales</taxon>
        <taxon>Streptomycetaceae</taxon>
        <taxon>Streptomyces</taxon>
    </lineage>
</organism>
<dbReference type="CDD" id="cd00161">
    <property type="entry name" value="beta-trefoil_Ricin-like"/>
    <property type="match status" value="1"/>
</dbReference>
<keyword evidence="4" id="KW-1185">Reference proteome</keyword>
<evidence type="ECO:0000256" key="2">
    <source>
        <dbReference type="SAM" id="Phobius"/>
    </source>
</evidence>
<name>A0A1G6I9U7_9ACTN</name>
<evidence type="ECO:0000313" key="3">
    <source>
        <dbReference type="EMBL" id="SDC02775.1"/>
    </source>
</evidence>
<evidence type="ECO:0000313" key="4">
    <source>
        <dbReference type="Proteomes" id="UP000182100"/>
    </source>
</evidence>
<protein>
    <recommendedName>
        <fullName evidence="5">Helix-turn-helix domain-containing protein</fullName>
    </recommendedName>
</protein>
<dbReference type="Gene3D" id="2.80.10.50">
    <property type="match status" value="1"/>
</dbReference>
<sequence length="393" mass="40802">MAISGGSEPGGARTPAEYVGLLRRLKEHSGLTYRQLEERAAERGDVLARSTLADVLRRDALPRAEVVAALVRACGPGEDVTEWLAARERLAESERLAAAQRPGASGTGRAPDSGSAPDTGRVPGADRAPGGDHVPEGKAPEGEAPEGEAPEGEAAEGKAVEGETAEGGRTRAAPLTPLVALASLGTVVLLVVAAVVLLPDAERRGDPKGGGPQDSMSPAATPVAAGPTPGWSRVRPVGAPTLCLTEGEARVDGDTKTVAVQRPCTEAVPPRTYLQRESDGLYVIKWDHPDHGPGCLTVLDGGPFHGMLEPWPWKACRGGSTAQRFRIEPAPGGGTDHWRFRPAQDAEPLCVGIRESAEDPDGSQGSDKAGAVAVAQRCTVQDADGQVFIVEPE</sequence>
<feature type="region of interest" description="Disordered" evidence="1">
    <location>
        <begin position="202"/>
        <end position="233"/>
    </location>
</feature>
<dbReference type="AlphaFoldDB" id="A0A1G6I9U7"/>
<feature type="compositionally biased region" description="Acidic residues" evidence="1">
    <location>
        <begin position="143"/>
        <end position="154"/>
    </location>
</feature>
<dbReference type="CDD" id="cd00093">
    <property type="entry name" value="HTH_XRE"/>
    <property type="match status" value="1"/>
</dbReference>
<evidence type="ECO:0000256" key="1">
    <source>
        <dbReference type="SAM" id="MobiDB-lite"/>
    </source>
</evidence>
<dbReference type="Pfam" id="PF13560">
    <property type="entry name" value="HTH_31"/>
    <property type="match status" value="1"/>
</dbReference>
<feature type="compositionally biased region" description="Low complexity" evidence="1">
    <location>
        <begin position="218"/>
        <end position="230"/>
    </location>
</feature>